<keyword evidence="5" id="KW-0732">Signal</keyword>
<dbReference type="InterPro" id="IPR012951">
    <property type="entry name" value="BBE"/>
</dbReference>
<evidence type="ECO:0000256" key="1">
    <source>
        <dbReference type="ARBA" id="ARBA00005466"/>
    </source>
</evidence>
<keyword evidence="4" id="KW-0560">Oxidoreductase</keyword>
<protein>
    <submittedName>
        <fullName evidence="7">FAD-binding domain-containing protein</fullName>
    </submittedName>
</protein>
<evidence type="ECO:0000313" key="7">
    <source>
        <dbReference type="EMBL" id="THU76841.1"/>
    </source>
</evidence>
<name>A0A4S8KMW7_DENBC</name>
<dbReference type="InterPro" id="IPR050416">
    <property type="entry name" value="FAD-linked_Oxidoreductase"/>
</dbReference>
<dbReference type="PANTHER" id="PTHR42973:SF13">
    <property type="entry name" value="FAD-BINDING PCMH-TYPE DOMAIN-CONTAINING PROTEIN"/>
    <property type="match status" value="1"/>
</dbReference>
<dbReference type="OrthoDB" id="2151789at2759"/>
<feature type="domain" description="FAD-binding PCMH-type" evidence="6">
    <location>
        <begin position="75"/>
        <end position="247"/>
    </location>
</feature>
<keyword evidence="2" id="KW-0285">Flavoprotein</keyword>
<evidence type="ECO:0000256" key="5">
    <source>
        <dbReference type="SAM" id="SignalP"/>
    </source>
</evidence>
<feature type="chain" id="PRO_5020674511" evidence="5">
    <location>
        <begin position="23"/>
        <end position="507"/>
    </location>
</feature>
<evidence type="ECO:0000256" key="4">
    <source>
        <dbReference type="ARBA" id="ARBA00023002"/>
    </source>
</evidence>
<gene>
    <name evidence="7" type="ORF">K435DRAFT_974260</name>
</gene>
<accession>A0A4S8KMW7</accession>
<sequence length="507" mass="55057">MKHSWVYTLLPFLSGLDGVVHATSTQTDSDSDSNYSPAARSERACQLLEDSLPGLVFFPGSSNYTNDNFHYGASSTQNSTCTVEPSTNDDISTILKIIGREDVRSPFAVKSGGHTSNLGFSSTSGVMISLSNFNQIINEPLSNTVTLGPGATWDEVYAKLEVLNLTVVGGRIPGVGVGGLLLGGGYSWYTDEYGLALDNILSYDLVLPNGTFIQVTESSQPDLSFALRGGFNNFGIVTSFTVNSHPNNGIWAGTLTFPSNTTDRVFAAVEKFSTGNQDPKASLILTYVAIAPDGESILQADLFYDAPQQPEVFTEILDIPSLASTVGVRTLTEFLLEDFAILQTPEAGYTQHVIPTIHYTVPILNAIKTQVDATFTQAISDNRSLSTVGMNCEPFMHPFAHAFFDSAYPHSPTSRQVTPGNPLIFYNNVTKSEKEYFDNAVKELAREIQKVVVREGEGLVEDIHYSNYALADTPLELIYGGNLERLRGIKRDVDPMDVMGLSGGFKV</sequence>
<dbReference type="GO" id="GO:0071949">
    <property type="term" value="F:FAD binding"/>
    <property type="evidence" value="ECO:0007669"/>
    <property type="project" value="InterPro"/>
</dbReference>
<dbReference type="PANTHER" id="PTHR42973">
    <property type="entry name" value="BINDING OXIDOREDUCTASE, PUTATIVE (AFU_ORTHOLOGUE AFUA_1G17690)-RELATED"/>
    <property type="match status" value="1"/>
</dbReference>
<evidence type="ECO:0000259" key="6">
    <source>
        <dbReference type="PROSITE" id="PS51387"/>
    </source>
</evidence>
<dbReference type="Proteomes" id="UP000297245">
    <property type="component" value="Unassembled WGS sequence"/>
</dbReference>
<dbReference type="InterPro" id="IPR016169">
    <property type="entry name" value="FAD-bd_PCMH_sub2"/>
</dbReference>
<proteinExistence type="inferred from homology"/>
<dbReference type="SUPFAM" id="SSF56176">
    <property type="entry name" value="FAD-binding/transporter-associated domain-like"/>
    <property type="match status" value="1"/>
</dbReference>
<dbReference type="EMBL" id="ML180686">
    <property type="protein sequence ID" value="THU76841.1"/>
    <property type="molecule type" value="Genomic_DNA"/>
</dbReference>
<dbReference type="PROSITE" id="PS51387">
    <property type="entry name" value="FAD_PCMH"/>
    <property type="match status" value="1"/>
</dbReference>
<dbReference type="GO" id="GO:0016491">
    <property type="term" value="F:oxidoreductase activity"/>
    <property type="evidence" value="ECO:0007669"/>
    <property type="project" value="UniProtKB-KW"/>
</dbReference>
<keyword evidence="8" id="KW-1185">Reference proteome</keyword>
<reference evidence="7 8" key="1">
    <citation type="journal article" date="2019" name="Nat. Ecol. Evol.">
        <title>Megaphylogeny resolves global patterns of mushroom evolution.</title>
        <authorList>
            <person name="Varga T."/>
            <person name="Krizsan K."/>
            <person name="Foldi C."/>
            <person name="Dima B."/>
            <person name="Sanchez-Garcia M."/>
            <person name="Sanchez-Ramirez S."/>
            <person name="Szollosi G.J."/>
            <person name="Szarkandi J.G."/>
            <person name="Papp V."/>
            <person name="Albert L."/>
            <person name="Andreopoulos W."/>
            <person name="Angelini C."/>
            <person name="Antonin V."/>
            <person name="Barry K.W."/>
            <person name="Bougher N.L."/>
            <person name="Buchanan P."/>
            <person name="Buyck B."/>
            <person name="Bense V."/>
            <person name="Catcheside P."/>
            <person name="Chovatia M."/>
            <person name="Cooper J."/>
            <person name="Damon W."/>
            <person name="Desjardin D."/>
            <person name="Finy P."/>
            <person name="Geml J."/>
            <person name="Haridas S."/>
            <person name="Hughes K."/>
            <person name="Justo A."/>
            <person name="Karasinski D."/>
            <person name="Kautmanova I."/>
            <person name="Kiss B."/>
            <person name="Kocsube S."/>
            <person name="Kotiranta H."/>
            <person name="LaButti K.M."/>
            <person name="Lechner B.E."/>
            <person name="Liimatainen K."/>
            <person name="Lipzen A."/>
            <person name="Lukacs Z."/>
            <person name="Mihaltcheva S."/>
            <person name="Morgado L.N."/>
            <person name="Niskanen T."/>
            <person name="Noordeloos M.E."/>
            <person name="Ohm R.A."/>
            <person name="Ortiz-Santana B."/>
            <person name="Ovrebo C."/>
            <person name="Racz N."/>
            <person name="Riley R."/>
            <person name="Savchenko A."/>
            <person name="Shiryaev A."/>
            <person name="Soop K."/>
            <person name="Spirin V."/>
            <person name="Szebenyi C."/>
            <person name="Tomsovsky M."/>
            <person name="Tulloss R.E."/>
            <person name="Uehling J."/>
            <person name="Grigoriev I.V."/>
            <person name="Vagvolgyi C."/>
            <person name="Papp T."/>
            <person name="Martin F.M."/>
            <person name="Miettinen O."/>
            <person name="Hibbett D.S."/>
            <person name="Nagy L.G."/>
        </authorList>
    </citation>
    <scope>NUCLEOTIDE SEQUENCE [LARGE SCALE GENOMIC DNA]</scope>
    <source>
        <strain evidence="7 8">CBS 962.96</strain>
    </source>
</reference>
<dbReference type="InterPro" id="IPR016166">
    <property type="entry name" value="FAD-bd_PCMH"/>
</dbReference>
<comment type="similarity">
    <text evidence="1">Belongs to the oxygen-dependent FAD-linked oxidoreductase family.</text>
</comment>
<dbReference type="InterPro" id="IPR006094">
    <property type="entry name" value="Oxid_FAD_bind_N"/>
</dbReference>
<organism evidence="7 8">
    <name type="scientific">Dendrothele bispora (strain CBS 962.96)</name>
    <dbReference type="NCBI Taxonomy" id="1314807"/>
    <lineage>
        <taxon>Eukaryota</taxon>
        <taxon>Fungi</taxon>
        <taxon>Dikarya</taxon>
        <taxon>Basidiomycota</taxon>
        <taxon>Agaricomycotina</taxon>
        <taxon>Agaricomycetes</taxon>
        <taxon>Agaricomycetidae</taxon>
        <taxon>Agaricales</taxon>
        <taxon>Agaricales incertae sedis</taxon>
        <taxon>Dendrothele</taxon>
    </lineage>
</organism>
<evidence type="ECO:0000256" key="2">
    <source>
        <dbReference type="ARBA" id="ARBA00022630"/>
    </source>
</evidence>
<dbReference type="AlphaFoldDB" id="A0A4S8KMW7"/>
<dbReference type="Pfam" id="PF08031">
    <property type="entry name" value="BBE"/>
    <property type="match status" value="1"/>
</dbReference>
<evidence type="ECO:0000256" key="3">
    <source>
        <dbReference type="ARBA" id="ARBA00022827"/>
    </source>
</evidence>
<feature type="signal peptide" evidence="5">
    <location>
        <begin position="1"/>
        <end position="22"/>
    </location>
</feature>
<dbReference type="Gene3D" id="3.30.465.10">
    <property type="match status" value="1"/>
</dbReference>
<evidence type="ECO:0000313" key="8">
    <source>
        <dbReference type="Proteomes" id="UP000297245"/>
    </source>
</evidence>
<keyword evidence="3" id="KW-0274">FAD</keyword>
<dbReference type="Pfam" id="PF01565">
    <property type="entry name" value="FAD_binding_4"/>
    <property type="match status" value="1"/>
</dbReference>
<dbReference type="InterPro" id="IPR036318">
    <property type="entry name" value="FAD-bd_PCMH-like_sf"/>
</dbReference>